<organism evidence="1 2">
    <name type="scientific">Roseateles violae</name>
    <dbReference type="NCBI Taxonomy" id="3058042"/>
    <lineage>
        <taxon>Bacteria</taxon>
        <taxon>Pseudomonadati</taxon>
        <taxon>Pseudomonadota</taxon>
        <taxon>Betaproteobacteria</taxon>
        <taxon>Burkholderiales</taxon>
        <taxon>Sphaerotilaceae</taxon>
        <taxon>Roseateles</taxon>
    </lineage>
</organism>
<dbReference type="RefSeq" id="WP_290357522.1">
    <property type="nucleotide sequence ID" value="NZ_JAUHHC010000001.1"/>
</dbReference>
<accession>A0ABT8DSD6</accession>
<proteinExistence type="predicted"/>
<keyword evidence="2" id="KW-1185">Reference proteome</keyword>
<evidence type="ECO:0008006" key="3">
    <source>
        <dbReference type="Google" id="ProtNLM"/>
    </source>
</evidence>
<dbReference type="EMBL" id="JAUHHC010000001">
    <property type="protein sequence ID" value="MDN3919214.1"/>
    <property type="molecule type" value="Genomic_DNA"/>
</dbReference>
<evidence type="ECO:0000313" key="2">
    <source>
        <dbReference type="Proteomes" id="UP001228044"/>
    </source>
</evidence>
<dbReference type="Proteomes" id="UP001228044">
    <property type="component" value="Unassembled WGS sequence"/>
</dbReference>
<evidence type="ECO:0000313" key="1">
    <source>
        <dbReference type="EMBL" id="MDN3919214.1"/>
    </source>
</evidence>
<sequence length="67" mass="7999">MMVTNHALEWLLLLAVLLLALAGALRWDVLKLWWRGLFTPKQEPHLSLWQQPTERHRHLHRHPPPQT</sequence>
<gene>
    <name evidence="1" type="ORF">QWJ38_02860</name>
</gene>
<protein>
    <recommendedName>
        <fullName evidence="3">Cellulose biosynthesis protein BcsF</fullName>
    </recommendedName>
</protein>
<name>A0ABT8DSD6_9BURK</name>
<comment type="caution">
    <text evidence="1">The sequence shown here is derived from an EMBL/GenBank/DDBJ whole genome shotgun (WGS) entry which is preliminary data.</text>
</comment>
<reference evidence="1 2" key="1">
    <citation type="submission" date="2023-06" db="EMBL/GenBank/DDBJ databases">
        <title>Pelomonas sp. PFR6 16S ribosomal RNA gene Genome sequencing and assembly.</title>
        <authorList>
            <person name="Woo H."/>
        </authorList>
    </citation>
    <scope>NUCLEOTIDE SEQUENCE [LARGE SCALE GENOMIC DNA]</scope>
    <source>
        <strain evidence="1 2">PFR6</strain>
    </source>
</reference>